<evidence type="ECO:0000313" key="4">
    <source>
        <dbReference type="Proteomes" id="UP000754883"/>
    </source>
</evidence>
<keyword evidence="4" id="KW-1185">Reference proteome</keyword>
<dbReference type="PANTHER" id="PTHR33099:SF7">
    <property type="entry name" value="MYND-TYPE DOMAIN-CONTAINING PROTEIN"/>
    <property type="match status" value="1"/>
</dbReference>
<sequence length="556" mass="61871">MESQDSSKPVGTGHSDLVPGTAPLRQPSEEDPQIAPSSSIGEQHPRPVGWSLQDEDYESWEDEESDESIESTADGTDQEILDDKDADIGDQLRALQHCVESNYKEFLFACGGTVPISPKHQEHPGPMSKEIASRPESASSKSSISTSGAQPPVTLRWDPKDESTPASQSKLIFPAEDTTAGNLKYLLAEMKPATFGRGGEDVYDESYRKASKLEPQDFSTNFCPYSTGIIGEISRLLLPDPGRADQRTIKAELYKLNVYTGPSGHFRSHVDTPRSRSQFGSLVVCLPVKHEGGALEVRHSGEVMKFDWASPSEQPELQWAAFYSDCEHEVFPVQSGHRITLTYNLYATFNSVQRLGSFNSVNNTQTPLDREIEALVEDPTFLTDGGYVGFHTTHTYPHNDSEGCLEETLKGLDMVIWRGFQRLGCGVCLRPVLEPDLDIDGELRFELGRTFELRAIYGEVESTYEWDSLVRHDWGLEHLSVEDIIWLNKPTLETKKAAFAYAVYGNQATGCLAYTVCSIIVSVPKIVEGKRASLETTFDVDAVVEEDDWENRSPWD</sequence>
<evidence type="ECO:0000313" key="3">
    <source>
        <dbReference type="EMBL" id="CAG9986581.1"/>
    </source>
</evidence>
<dbReference type="AlphaFoldDB" id="A0A9N9Y1V7"/>
<evidence type="ECO:0000259" key="2">
    <source>
        <dbReference type="PROSITE" id="PS51471"/>
    </source>
</evidence>
<feature type="region of interest" description="Disordered" evidence="1">
    <location>
        <begin position="1"/>
        <end position="85"/>
    </location>
</feature>
<dbReference type="PANTHER" id="PTHR33099">
    <property type="entry name" value="FE2OG DIOXYGENASE DOMAIN-CONTAINING PROTEIN"/>
    <property type="match status" value="1"/>
</dbReference>
<evidence type="ECO:0000256" key="1">
    <source>
        <dbReference type="SAM" id="MobiDB-lite"/>
    </source>
</evidence>
<proteinExistence type="predicted"/>
<comment type="caution">
    <text evidence="3">The sequence shown here is derived from an EMBL/GenBank/DDBJ whole genome shotgun (WGS) entry which is preliminary data.</text>
</comment>
<feature type="region of interest" description="Disordered" evidence="1">
    <location>
        <begin position="116"/>
        <end position="173"/>
    </location>
</feature>
<feature type="domain" description="Fe2OG dioxygenase" evidence="2">
    <location>
        <begin position="250"/>
        <end position="347"/>
    </location>
</feature>
<dbReference type="InterPro" id="IPR005123">
    <property type="entry name" value="Oxoglu/Fe-dep_dioxygenase_dom"/>
</dbReference>
<accession>A0A9N9Y1V7</accession>
<gene>
    <name evidence="3" type="ORF">CBYS24578_00007777</name>
</gene>
<protein>
    <recommendedName>
        <fullName evidence="2">Fe2OG dioxygenase domain-containing protein</fullName>
    </recommendedName>
</protein>
<dbReference type="Proteomes" id="UP000754883">
    <property type="component" value="Unassembled WGS sequence"/>
</dbReference>
<organism evidence="3 4">
    <name type="scientific">Clonostachys byssicola</name>
    <dbReference type="NCBI Taxonomy" id="160290"/>
    <lineage>
        <taxon>Eukaryota</taxon>
        <taxon>Fungi</taxon>
        <taxon>Dikarya</taxon>
        <taxon>Ascomycota</taxon>
        <taxon>Pezizomycotina</taxon>
        <taxon>Sordariomycetes</taxon>
        <taxon>Hypocreomycetidae</taxon>
        <taxon>Hypocreales</taxon>
        <taxon>Bionectriaceae</taxon>
        <taxon>Clonostachys</taxon>
    </lineage>
</organism>
<dbReference type="OrthoDB" id="27483at2759"/>
<feature type="compositionally biased region" description="Low complexity" evidence="1">
    <location>
        <begin position="134"/>
        <end position="147"/>
    </location>
</feature>
<dbReference type="PROSITE" id="PS51471">
    <property type="entry name" value="FE2OG_OXY"/>
    <property type="match status" value="1"/>
</dbReference>
<dbReference type="Gene3D" id="2.60.120.620">
    <property type="entry name" value="q2cbj1_9rhob like domain"/>
    <property type="match status" value="1"/>
</dbReference>
<feature type="compositionally biased region" description="Acidic residues" evidence="1">
    <location>
        <begin position="53"/>
        <end position="69"/>
    </location>
</feature>
<name>A0A9N9Y1V7_9HYPO</name>
<dbReference type="EMBL" id="CABFNO020001405">
    <property type="protein sequence ID" value="CAG9986581.1"/>
    <property type="molecule type" value="Genomic_DNA"/>
</dbReference>
<reference evidence="3" key="1">
    <citation type="submission" date="2021-10" db="EMBL/GenBank/DDBJ databases">
        <authorList>
            <person name="Piombo E."/>
        </authorList>
    </citation>
    <scope>NUCLEOTIDE SEQUENCE</scope>
</reference>